<comment type="caution">
    <text evidence="2">The sequence shown here is derived from an EMBL/GenBank/DDBJ whole genome shotgun (WGS) entry which is preliminary data.</text>
</comment>
<sequence length="303" mass="33826">MSRQSNHPPRCPFLEEHMSIQNHESYSQHTKSPSQGSILEEHPAWLDELLDDEESDSKGCQSVSNSVTMLNSSAYTSSGANSYNIEDISVGNEIYCRLEAHSAYGPNSPRQRSNINFLENATTSALLEYVFQNALQYVDDTLCISENSDSGPNGDACSSAVELNAETITFKRHPGQRSRVRKLQYITELERTIVELKNLESELAVRVASLLQQRVALSIENSRLKQHVARLQQEKLITESQHISLKKEVERLKDVLVNQANGEMRTHFGHPAFAEATGSNAAWQNLISPYTEQTSSMGFGSAH</sequence>
<dbReference type="InterPro" id="IPR044759">
    <property type="entry name" value="bZIP_RF2"/>
</dbReference>
<reference evidence="2 3" key="1">
    <citation type="submission" date="2021-09" db="EMBL/GenBank/DDBJ databases">
        <title>Genomic insights and catalytic innovation underlie evolution of tropane alkaloids biosynthesis.</title>
        <authorList>
            <person name="Wang Y.-J."/>
            <person name="Tian T."/>
            <person name="Huang J.-P."/>
            <person name="Huang S.-X."/>
        </authorList>
    </citation>
    <scope>NUCLEOTIDE SEQUENCE [LARGE SCALE GENOMIC DNA]</scope>
    <source>
        <strain evidence="2">KIB-2018</strain>
        <tissue evidence="2">Leaf</tissue>
    </source>
</reference>
<dbReference type="Proteomes" id="UP001159364">
    <property type="component" value="Linkage Group LG09"/>
</dbReference>
<accession>A0AAV8SVI5</accession>
<dbReference type="CDD" id="cd14703">
    <property type="entry name" value="bZIP_plant_RF2"/>
    <property type="match status" value="1"/>
</dbReference>
<dbReference type="EMBL" id="JAIWQS010000009">
    <property type="protein sequence ID" value="KAJ8756295.1"/>
    <property type="molecule type" value="Genomic_DNA"/>
</dbReference>
<dbReference type="GO" id="GO:0003700">
    <property type="term" value="F:DNA-binding transcription factor activity"/>
    <property type="evidence" value="ECO:0007669"/>
    <property type="project" value="InterPro"/>
</dbReference>
<evidence type="ECO:0000313" key="3">
    <source>
        <dbReference type="Proteomes" id="UP001159364"/>
    </source>
</evidence>
<dbReference type="PANTHER" id="PTHR46835">
    <property type="entry name" value="BASIC-LEUCINE ZIPPER (BZIP) TRANSCRIPTION FACTOR FAMILY PROTEIN-RELATED"/>
    <property type="match status" value="1"/>
</dbReference>
<evidence type="ECO:0000256" key="1">
    <source>
        <dbReference type="SAM" id="Coils"/>
    </source>
</evidence>
<protein>
    <submittedName>
        <fullName evidence="2">Uncharacterized protein</fullName>
    </submittedName>
</protein>
<keyword evidence="1" id="KW-0175">Coiled coil</keyword>
<dbReference type="GO" id="GO:0005634">
    <property type="term" value="C:nucleus"/>
    <property type="evidence" value="ECO:0007669"/>
    <property type="project" value="UniProtKB-ARBA"/>
</dbReference>
<dbReference type="PANTHER" id="PTHR46835:SF4">
    <property type="entry name" value="B-ZIP PROTEIN"/>
    <property type="match status" value="1"/>
</dbReference>
<evidence type="ECO:0000313" key="2">
    <source>
        <dbReference type="EMBL" id="KAJ8756295.1"/>
    </source>
</evidence>
<proteinExistence type="predicted"/>
<dbReference type="InterPro" id="IPR044797">
    <property type="entry name" value="At4g06598-like"/>
</dbReference>
<feature type="coiled-coil region" evidence="1">
    <location>
        <begin position="182"/>
        <end position="234"/>
    </location>
</feature>
<organism evidence="2 3">
    <name type="scientific">Erythroxylum novogranatense</name>
    <dbReference type="NCBI Taxonomy" id="1862640"/>
    <lineage>
        <taxon>Eukaryota</taxon>
        <taxon>Viridiplantae</taxon>
        <taxon>Streptophyta</taxon>
        <taxon>Embryophyta</taxon>
        <taxon>Tracheophyta</taxon>
        <taxon>Spermatophyta</taxon>
        <taxon>Magnoliopsida</taxon>
        <taxon>eudicotyledons</taxon>
        <taxon>Gunneridae</taxon>
        <taxon>Pentapetalae</taxon>
        <taxon>rosids</taxon>
        <taxon>fabids</taxon>
        <taxon>Malpighiales</taxon>
        <taxon>Erythroxylaceae</taxon>
        <taxon>Erythroxylum</taxon>
    </lineage>
</organism>
<gene>
    <name evidence="2" type="ORF">K2173_025107</name>
</gene>
<name>A0AAV8SVI5_9ROSI</name>
<keyword evidence="3" id="KW-1185">Reference proteome</keyword>
<dbReference type="AlphaFoldDB" id="A0AAV8SVI5"/>